<dbReference type="GO" id="GO:0071555">
    <property type="term" value="P:cell wall organization"/>
    <property type="evidence" value="ECO:0007669"/>
    <property type="project" value="UniProtKB-KW"/>
</dbReference>
<dbReference type="GO" id="GO:0008360">
    <property type="term" value="P:regulation of cell shape"/>
    <property type="evidence" value="ECO:0007669"/>
    <property type="project" value="UniProtKB-KW"/>
</dbReference>
<reference evidence="5 6" key="1">
    <citation type="journal article" date="2016" name="Nat. Commun.">
        <title>Thousands of microbial genomes shed light on interconnected biogeochemical processes in an aquifer system.</title>
        <authorList>
            <person name="Anantharaman K."/>
            <person name="Brown C.T."/>
            <person name="Hug L.A."/>
            <person name="Sharon I."/>
            <person name="Castelle C.J."/>
            <person name="Probst A.J."/>
            <person name="Thomas B.C."/>
            <person name="Singh A."/>
            <person name="Wilkins M.J."/>
            <person name="Karaoz U."/>
            <person name="Brodie E.L."/>
            <person name="Williams K.H."/>
            <person name="Hubbard S.S."/>
            <person name="Banfield J.F."/>
        </authorList>
    </citation>
    <scope>NUCLEOTIDE SEQUENCE [LARGE SCALE GENOMIC DNA]</scope>
</reference>
<dbReference type="GO" id="GO:0005524">
    <property type="term" value="F:ATP binding"/>
    <property type="evidence" value="ECO:0007669"/>
    <property type="project" value="InterPro"/>
</dbReference>
<dbReference type="GO" id="GO:0005737">
    <property type="term" value="C:cytoplasm"/>
    <property type="evidence" value="ECO:0007669"/>
    <property type="project" value="UniProtKB-SubCell"/>
</dbReference>
<feature type="domain" description="Mur ligase central" evidence="4">
    <location>
        <begin position="17"/>
        <end position="133"/>
    </location>
</feature>
<dbReference type="InterPro" id="IPR005761">
    <property type="entry name" value="UDP-N-AcMur-Glu-dNH2Pim_ligase"/>
</dbReference>
<dbReference type="Pfam" id="PF02875">
    <property type="entry name" value="Mur_ligase_C"/>
    <property type="match status" value="1"/>
</dbReference>
<dbReference type="GO" id="GO:0009252">
    <property type="term" value="P:peptidoglycan biosynthetic process"/>
    <property type="evidence" value="ECO:0007669"/>
    <property type="project" value="UniProtKB-UniPathway"/>
</dbReference>
<dbReference type="InterPro" id="IPR036615">
    <property type="entry name" value="Mur_ligase_C_dom_sf"/>
</dbReference>
<organism evidence="5 6">
    <name type="scientific">Candidatus Roizmanbacteria bacterium RIFCSPHIGHO2_12_FULL_33_9</name>
    <dbReference type="NCBI Taxonomy" id="1802045"/>
    <lineage>
        <taxon>Bacteria</taxon>
        <taxon>Candidatus Roizmaniibacteriota</taxon>
    </lineage>
</organism>
<keyword evidence="2" id="KW-0573">Peptidoglycan synthesis</keyword>
<keyword evidence="2" id="KW-0133">Cell shape</keyword>
<dbReference type="Gene3D" id="3.90.190.20">
    <property type="entry name" value="Mur ligase, C-terminal domain"/>
    <property type="match status" value="1"/>
</dbReference>
<dbReference type="SUPFAM" id="SSF53244">
    <property type="entry name" value="MurD-like peptide ligases, peptide-binding domain"/>
    <property type="match status" value="1"/>
</dbReference>
<accession>A0A1F7HJH2</accession>
<evidence type="ECO:0000259" key="4">
    <source>
        <dbReference type="Pfam" id="PF08245"/>
    </source>
</evidence>
<dbReference type="Pfam" id="PF08245">
    <property type="entry name" value="Mur_ligase_M"/>
    <property type="match status" value="1"/>
</dbReference>
<evidence type="ECO:0000259" key="3">
    <source>
        <dbReference type="Pfam" id="PF02875"/>
    </source>
</evidence>
<evidence type="ECO:0000256" key="2">
    <source>
        <dbReference type="RuleBase" id="RU004135"/>
    </source>
</evidence>
<dbReference type="GO" id="GO:0016881">
    <property type="term" value="F:acid-amino acid ligase activity"/>
    <property type="evidence" value="ECO:0007669"/>
    <property type="project" value="InterPro"/>
</dbReference>
<dbReference type="EMBL" id="MFZV01000007">
    <property type="protein sequence ID" value="OGK31387.1"/>
    <property type="molecule type" value="Genomic_DNA"/>
</dbReference>
<dbReference type="InterPro" id="IPR004101">
    <property type="entry name" value="Mur_ligase_C"/>
</dbReference>
<keyword evidence="2" id="KW-0131">Cell cycle</keyword>
<protein>
    <recommendedName>
        <fullName evidence="7">Mur ligase central domain-containing protein</fullName>
    </recommendedName>
</protein>
<evidence type="ECO:0000313" key="5">
    <source>
        <dbReference type="EMBL" id="OGK31387.1"/>
    </source>
</evidence>
<dbReference type="InterPro" id="IPR013221">
    <property type="entry name" value="Mur_ligase_cen"/>
</dbReference>
<keyword evidence="2" id="KW-0132">Cell division</keyword>
<dbReference type="Proteomes" id="UP000177199">
    <property type="component" value="Unassembled WGS sequence"/>
</dbReference>
<dbReference type="SUPFAM" id="SSF53623">
    <property type="entry name" value="MurD-like peptide ligases, catalytic domain"/>
    <property type="match status" value="1"/>
</dbReference>
<evidence type="ECO:0008006" key="7">
    <source>
        <dbReference type="Google" id="ProtNLM"/>
    </source>
</evidence>
<name>A0A1F7HJH2_9BACT</name>
<dbReference type="AlphaFoldDB" id="A0A1F7HJH2"/>
<evidence type="ECO:0000313" key="6">
    <source>
        <dbReference type="Proteomes" id="UP000177199"/>
    </source>
</evidence>
<dbReference type="Gene3D" id="3.40.1190.10">
    <property type="entry name" value="Mur-like, catalytic domain"/>
    <property type="match status" value="1"/>
</dbReference>
<comment type="similarity">
    <text evidence="1">Belongs to the MurCDEF family. MurE subfamily.</text>
</comment>
<dbReference type="UniPathway" id="UPA00219"/>
<gene>
    <name evidence="5" type="ORF">A3F29_01510</name>
</gene>
<comment type="subcellular location">
    <subcellularLocation>
        <location evidence="2">Cytoplasm</location>
    </subcellularLocation>
</comment>
<comment type="pathway">
    <text evidence="2">Cell wall biogenesis; peptidoglycan biosynthesis.</text>
</comment>
<evidence type="ECO:0000256" key="1">
    <source>
        <dbReference type="ARBA" id="ARBA00005898"/>
    </source>
</evidence>
<dbReference type="GO" id="GO:0051301">
    <property type="term" value="P:cell division"/>
    <property type="evidence" value="ECO:0007669"/>
    <property type="project" value="UniProtKB-KW"/>
</dbReference>
<keyword evidence="2" id="KW-0961">Cell wall biogenesis/degradation</keyword>
<dbReference type="PANTHER" id="PTHR23135">
    <property type="entry name" value="MUR LIGASE FAMILY MEMBER"/>
    <property type="match status" value="1"/>
</dbReference>
<sequence length="346" mass="39865">MVSSISGYVNGRSLETSLHVTTPDSFKIQRLLKKAVSGNDKYFIIESTSHALDQHRLWGIYFDVSVITNITSEHLDYHKEFHRYTRAKAKLLLNSAIALINRDDTSYDILSEYLKKRKKRYFTYSLTKKADFNFDTAKKLNISIEEFNNYNFLAAYSVLKSLKIPEKDIISGFTSFKLPEGRVETVFNKDYRIIIDFAHTPNSFENILKSINKIKKNRIIHIFGSAGLRDAIKRPLLGRVSSKYSDVIILTEEDYRTEDPERIMEGIAKGINSNFKFIEAKDLGFSSRNVYTKIVNRAEAVRRAISIVTNGDILIFTGKSHEKSLARGKIEYPWNEKSTILKFLKK</sequence>
<dbReference type="PANTHER" id="PTHR23135:SF4">
    <property type="entry name" value="UDP-N-ACETYLMURAMOYL-L-ALANYL-D-GLUTAMATE--2,6-DIAMINOPIMELATE LIGASE MURE HOMOLOG, CHLOROPLASTIC"/>
    <property type="match status" value="1"/>
</dbReference>
<dbReference type="InterPro" id="IPR036565">
    <property type="entry name" value="Mur-like_cat_sf"/>
</dbReference>
<proteinExistence type="inferred from homology"/>
<comment type="caution">
    <text evidence="5">The sequence shown here is derived from an EMBL/GenBank/DDBJ whole genome shotgun (WGS) entry which is preliminary data.</text>
</comment>
<feature type="domain" description="Mur ligase C-terminal" evidence="3">
    <location>
        <begin position="181"/>
        <end position="319"/>
    </location>
</feature>
<dbReference type="NCBIfam" id="TIGR01085">
    <property type="entry name" value="murE"/>
    <property type="match status" value="1"/>
</dbReference>